<dbReference type="GO" id="GO:0000428">
    <property type="term" value="C:DNA-directed RNA polymerase complex"/>
    <property type="evidence" value="ECO:0007669"/>
    <property type="project" value="UniProtKB-KW"/>
</dbReference>
<keyword evidence="1" id="KW-0804">Transcription</keyword>
<dbReference type="AlphaFoldDB" id="A0A5N5HGF8"/>
<sequence length="132" mass="15136">MHRLLNGLHRHQVGLYTGLSFKEGGVHPLEPAWTSQVSIVVGDSITKEKLFLIISLKRRITPCIRFRTCMALRSNRATLITLVDSIYADIHKPRLPYSFYFLDHFIIIGVCFGTNYHDFIGQTTWSGLWAKT</sequence>
<organism evidence="1 2">
    <name type="scientific">Pyrus ussuriensis x Pyrus communis</name>
    <dbReference type="NCBI Taxonomy" id="2448454"/>
    <lineage>
        <taxon>Eukaryota</taxon>
        <taxon>Viridiplantae</taxon>
        <taxon>Streptophyta</taxon>
        <taxon>Embryophyta</taxon>
        <taxon>Tracheophyta</taxon>
        <taxon>Spermatophyta</taxon>
        <taxon>Magnoliopsida</taxon>
        <taxon>eudicotyledons</taxon>
        <taxon>Gunneridae</taxon>
        <taxon>Pentapetalae</taxon>
        <taxon>rosids</taxon>
        <taxon>fabids</taxon>
        <taxon>Rosales</taxon>
        <taxon>Rosaceae</taxon>
        <taxon>Amygdaloideae</taxon>
        <taxon>Maleae</taxon>
        <taxon>Pyrus</taxon>
    </lineage>
</organism>
<accession>A0A5N5HGF8</accession>
<name>A0A5N5HGF8_9ROSA</name>
<reference evidence="1 2" key="1">
    <citation type="submission" date="2019-09" db="EMBL/GenBank/DDBJ databases">
        <authorList>
            <person name="Ou C."/>
        </authorList>
    </citation>
    <scope>NUCLEOTIDE SEQUENCE [LARGE SCALE GENOMIC DNA]</scope>
    <source>
        <strain evidence="1">S2</strain>
        <tissue evidence="1">Leaf</tissue>
    </source>
</reference>
<reference evidence="2" key="2">
    <citation type="submission" date="2019-10" db="EMBL/GenBank/DDBJ databases">
        <title>A de novo genome assembly of a pear dwarfing rootstock.</title>
        <authorList>
            <person name="Wang F."/>
            <person name="Wang J."/>
            <person name="Li S."/>
            <person name="Zhang Y."/>
            <person name="Fang M."/>
            <person name="Ma L."/>
            <person name="Zhao Y."/>
            <person name="Jiang S."/>
        </authorList>
    </citation>
    <scope>NUCLEOTIDE SEQUENCE [LARGE SCALE GENOMIC DNA]</scope>
</reference>
<dbReference type="Proteomes" id="UP000327157">
    <property type="component" value="Chromosome 2"/>
</dbReference>
<evidence type="ECO:0000313" key="1">
    <source>
        <dbReference type="EMBL" id="KAB2627099.1"/>
    </source>
</evidence>
<evidence type="ECO:0000313" key="2">
    <source>
        <dbReference type="Proteomes" id="UP000327157"/>
    </source>
</evidence>
<keyword evidence="1" id="KW-0240">DNA-directed RNA polymerase</keyword>
<protein>
    <submittedName>
        <fullName evidence="1">DNA-directed RNA polymerases II, IV and V subunit 3-like</fullName>
    </submittedName>
</protein>
<gene>
    <name evidence="1" type="ORF">D8674_020717</name>
</gene>
<keyword evidence="2" id="KW-1185">Reference proteome</keyword>
<dbReference type="EMBL" id="SMOL01000157">
    <property type="protein sequence ID" value="KAB2627099.1"/>
    <property type="molecule type" value="Genomic_DNA"/>
</dbReference>
<comment type="caution">
    <text evidence="1">The sequence shown here is derived from an EMBL/GenBank/DDBJ whole genome shotgun (WGS) entry which is preliminary data.</text>
</comment>
<reference evidence="1 2" key="3">
    <citation type="submission" date="2019-11" db="EMBL/GenBank/DDBJ databases">
        <title>A de novo genome assembly of a pear dwarfing rootstock.</title>
        <authorList>
            <person name="Wang F."/>
            <person name="Wang J."/>
            <person name="Li S."/>
            <person name="Zhang Y."/>
            <person name="Fang M."/>
            <person name="Ma L."/>
            <person name="Zhao Y."/>
            <person name="Jiang S."/>
        </authorList>
    </citation>
    <scope>NUCLEOTIDE SEQUENCE [LARGE SCALE GENOMIC DNA]</scope>
    <source>
        <strain evidence="1">S2</strain>
        <tissue evidence="1">Leaf</tissue>
    </source>
</reference>
<proteinExistence type="predicted"/>